<evidence type="ECO:0000313" key="4">
    <source>
        <dbReference type="RefSeq" id="XP_033533507.1"/>
    </source>
</evidence>
<gene>
    <name evidence="2 4" type="ORF">P152DRAFT_482452</name>
</gene>
<name>A0A6G1G1S6_9PEZI</name>
<reference evidence="4" key="3">
    <citation type="submission" date="2025-04" db="UniProtKB">
        <authorList>
            <consortium name="RefSeq"/>
        </authorList>
    </citation>
    <scope>IDENTIFICATION</scope>
    <source>
        <strain evidence="4">CBS 781.70</strain>
    </source>
</reference>
<keyword evidence="3" id="KW-1185">Reference proteome</keyword>
<feature type="region of interest" description="Disordered" evidence="1">
    <location>
        <begin position="415"/>
        <end position="473"/>
    </location>
</feature>
<reference evidence="4" key="2">
    <citation type="submission" date="2020-04" db="EMBL/GenBank/DDBJ databases">
        <authorList>
            <consortium name="NCBI Genome Project"/>
        </authorList>
    </citation>
    <scope>NUCLEOTIDE SEQUENCE</scope>
    <source>
        <strain evidence="4">CBS 781.70</strain>
    </source>
</reference>
<feature type="region of interest" description="Disordered" evidence="1">
    <location>
        <begin position="339"/>
        <end position="376"/>
    </location>
</feature>
<dbReference type="InterPro" id="IPR004354">
    <property type="entry name" value="Meiotic_Rec114"/>
</dbReference>
<dbReference type="RefSeq" id="XP_033533507.1">
    <property type="nucleotide sequence ID" value="XM_033681888.1"/>
</dbReference>
<proteinExistence type="predicted"/>
<dbReference type="GeneID" id="54422458"/>
<evidence type="ECO:0000313" key="2">
    <source>
        <dbReference type="EMBL" id="KAF1811876.1"/>
    </source>
</evidence>
<evidence type="ECO:0000256" key="1">
    <source>
        <dbReference type="SAM" id="MobiDB-lite"/>
    </source>
</evidence>
<organism evidence="2">
    <name type="scientific">Eremomyces bilateralis CBS 781.70</name>
    <dbReference type="NCBI Taxonomy" id="1392243"/>
    <lineage>
        <taxon>Eukaryota</taxon>
        <taxon>Fungi</taxon>
        <taxon>Dikarya</taxon>
        <taxon>Ascomycota</taxon>
        <taxon>Pezizomycotina</taxon>
        <taxon>Dothideomycetes</taxon>
        <taxon>Dothideomycetes incertae sedis</taxon>
        <taxon>Eremomycetales</taxon>
        <taxon>Eremomycetaceae</taxon>
        <taxon>Eremomyces</taxon>
    </lineage>
</organism>
<feature type="region of interest" description="Disordered" evidence="1">
    <location>
        <begin position="176"/>
        <end position="218"/>
    </location>
</feature>
<evidence type="ECO:0000313" key="3">
    <source>
        <dbReference type="Proteomes" id="UP000504638"/>
    </source>
</evidence>
<dbReference type="Pfam" id="PF03525">
    <property type="entry name" value="Meiotic_rec114"/>
    <property type="match status" value="1"/>
</dbReference>
<dbReference type="GO" id="GO:0007131">
    <property type="term" value="P:reciprocal meiotic recombination"/>
    <property type="evidence" value="ECO:0007669"/>
    <property type="project" value="InterPro"/>
</dbReference>
<dbReference type="AlphaFoldDB" id="A0A6G1G1S6"/>
<protein>
    <submittedName>
        <fullName evidence="2 4">Uncharacterized protein</fullName>
    </submittedName>
</protein>
<reference evidence="2 4" key="1">
    <citation type="submission" date="2020-01" db="EMBL/GenBank/DDBJ databases">
        <authorList>
            <consortium name="DOE Joint Genome Institute"/>
            <person name="Haridas S."/>
            <person name="Albert R."/>
            <person name="Binder M."/>
            <person name="Bloem J."/>
            <person name="Labutti K."/>
            <person name="Salamov A."/>
            <person name="Andreopoulos B."/>
            <person name="Baker S.E."/>
            <person name="Barry K."/>
            <person name="Bills G."/>
            <person name="Bluhm B.H."/>
            <person name="Cannon C."/>
            <person name="Castanera R."/>
            <person name="Culley D.E."/>
            <person name="Daum C."/>
            <person name="Ezra D."/>
            <person name="Gonzalez J.B."/>
            <person name="Henrissat B."/>
            <person name="Kuo A."/>
            <person name="Liang C."/>
            <person name="Lipzen A."/>
            <person name="Lutzoni F."/>
            <person name="Magnuson J."/>
            <person name="Mondo S."/>
            <person name="Nolan M."/>
            <person name="Ohm R."/>
            <person name="Pangilinan J."/>
            <person name="Park H.-J."/>
            <person name="Ramirez L."/>
            <person name="Alfaro M."/>
            <person name="Sun H."/>
            <person name="Tritt A."/>
            <person name="Yoshinaga Y."/>
            <person name="Zwiers L.-H."/>
            <person name="Turgeon B.G."/>
            <person name="Goodwin S.B."/>
            <person name="Spatafora J.W."/>
            <person name="Crous P.W."/>
            <person name="Grigoriev I.V."/>
        </authorList>
    </citation>
    <scope>NUCLEOTIDE SEQUENCE</scope>
    <source>
        <strain evidence="2 4">CBS 781.70</strain>
    </source>
</reference>
<dbReference type="Proteomes" id="UP000504638">
    <property type="component" value="Unplaced"/>
</dbReference>
<sequence>MGKKKLTCLSLQVLKYSWAIDDASQAEFSWTHETKEHMFAVFDSFRANEHQLKIHRNHEVLMTVEIVKEIKKANNLLKITSQKGVELLENQIPTIVMFRRTDLLIAMRYSSDDNKKITRIQLRLGSVKEFDEALERLKALNCPLVDKAKPDTSLRGGIPSASGAVPLGLGVSSGVNSRLPSMSNSTLPSRSSSSQGVPFPTMSEPTNSATQPAPSYSSYEPRIPTPTYSHGNVGTMAPTVEEHGNEANRTVETPAAMSRPTHGSSQTLDQVPPQHPRHLPLPAAVSGSTETARPVTAPTAPLSISNHLPPVRQLPHHRPRSSLSRPSVVENLATLRRPSYAVEKGDANERSQVTSTQPVGGTTSKRRKLESAPRSMEATNRLLAILESSLGPTPSTSGVQQSAANAKVLSATASASSVTGHPTPPRPISSPINSPLLTSGSSRSLTTQRPSTIPPSIRSPGTPTTSAGQNDTVDSSATSVLFDMDAQMTASLQAYNQLDRAARRTKVDEMLTKMIMNDDFLELMKDLEGCVNRWGFDVEHRWGQSGSE</sequence>
<feature type="compositionally biased region" description="Polar residues" evidence="1">
    <location>
        <begin position="350"/>
        <end position="363"/>
    </location>
</feature>
<feature type="region of interest" description="Disordered" evidence="1">
    <location>
        <begin position="256"/>
        <end position="275"/>
    </location>
</feature>
<feature type="compositionally biased region" description="Polar residues" evidence="1">
    <location>
        <begin position="203"/>
        <end position="218"/>
    </location>
</feature>
<dbReference type="EMBL" id="ML975159">
    <property type="protein sequence ID" value="KAF1811876.1"/>
    <property type="molecule type" value="Genomic_DNA"/>
</dbReference>
<accession>A0A6G1G1S6</accession>
<feature type="compositionally biased region" description="Low complexity" evidence="1">
    <location>
        <begin position="429"/>
        <end position="466"/>
    </location>
</feature>
<feature type="compositionally biased region" description="Low complexity" evidence="1">
    <location>
        <begin position="181"/>
        <end position="194"/>
    </location>
</feature>
<feature type="region of interest" description="Disordered" evidence="1">
    <location>
        <begin position="285"/>
        <end position="308"/>
    </location>
</feature>